<keyword evidence="2" id="KW-1185">Reference proteome</keyword>
<proteinExistence type="predicted"/>
<protein>
    <submittedName>
        <fullName evidence="1">Uncharacterized protein</fullName>
    </submittedName>
</protein>
<dbReference type="Proteomes" id="UP000054248">
    <property type="component" value="Unassembled WGS sequence"/>
</dbReference>
<dbReference type="Gene3D" id="1.25.40.10">
    <property type="entry name" value="Tetratricopeptide repeat domain"/>
    <property type="match status" value="1"/>
</dbReference>
<reference evidence="1 2" key="1">
    <citation type="submission" date="2014-04" db="EMBL/GenBank/DDBJ databases">
        <authorList>
            <consortium name="DOE Joint Genome Institute"/>
            <person name="Kuo A."/>
            <person name="Girlanda M."/>
            <person name="Perotto S."/>
            <person name="Kohler A."/>
            <person name="Nagy L.G."/>
            <person name="Floudas D."/>
            <person name="Copeland A."/>
            <person name="Barry K.W."/>
            <person name="Cichocki N."/>
            <person name="Veneault-Fourrey C."/>
            <person name="LaButti K."/>
            <person name="Lindquist E.A."/>
            <person name="Lipzen A."/>
            <person name="Lundell T."/>
            <person name="Morin E."/>
            <person name="Murat C."/>
            <person name="Sun H."/>
            <person name="Tunlid A."/>
            <person name="Henrissat B."/>
            <person name="Grigoriev I.V."/>
            <person name="Hibbett D.S."/>
            <person name="Martin F."/>
            <person name="Nordberg H.P."/>
            <person name="Cantor M.N."/>
            <person name="Hua S.X."/>
        </authorList>
    </citation>
    <scope>NUCLEOTIDE SEQUENCE [LARGE SCALE GENOMIC DNA]</scope>
    <source>
        <strain evidence="1 2">MUT 4182</strain>
    </source>
</reference>
<dbReference type="SUPFAM" id="SSF48452">
    <property type="entry name" value="TPR-like"/>
    <property type="match status" value="1"/>
</dbReference>
<reference evidence="2" key="2">
    <citation type="submission" date="2015-01" db="EMBL/GenBank/DDBJ databases">
        <title>Evolutionary Origins and Diversification of the Mycorrhizal Mutualists.</title>
        <authorList>
            <consortium name="DOE Joint Genome Institute"/>
            <consortium name="Mycorrhizal Genomics Consortium"/>
            <person name="Kohler A."/>
            <person name="Kuo A."/>
            <person name="Nagy L.G."/>
            <person name="Floudas D."/>
            <person name="Copeland A."/>
            <person name="Barry K.W."/>
            <person name="Cichocki N."/>
            <person name="Veneault-Fourrey C."/>
            <person name="LaButti K."/>
            <person name="Lindquist E.A."/>
            <person name="Lipzen A."/>
            <person name="Lundell T."/>
            <person name="Morin E."/>
            <person name="Murat C."/>
            <person name="Riley R."/>
            <person name="Ohm R."/>
            <person name="Sun H."/>
            <person name="Tunlid A."/>
            <person name="Henrissat B."/>
            <person name="Grigoriev I.V."/>
            <person name="Hibbett D.S."/>
            <person name="Martin F."/>
        </authorList>
    </citation>
    <scope>NUCLEOTIDE SEQUENCE [LARGE SCALE GENOMIC DNA]</scope>
    <source>
        <strain evidence="2">MUT 4182</strain>
    </source>
</reference>
<dbReference type="Pfam" id="PF13424">
    <property type="entry name" value="TPR_12"/>
    <property type="match status" value="1"/>
</dbReference>
<evidence type="ECO:0000313" key="1">
    <source>
        <dbReference type="EMBL" id="KIO20874.1"/>
    </source>
</evidence>
<accession>A0A0C3QA15</accession>
<sequence>MRNEYSKAEESYIQSRDLYSGMGDQLGLANSLTGLGQLHSHRHEYAKAGESYLEAQQLYNQTGDRCSLANISLYLGVLHRQQAQYEDAERLVREASTIYRDLGLKNRVEVCDKVLDQIRRFTEKALTPGP</sequence>
<dbReference type="OrthoDB" id="621413at2759"/>
<dbReference type="EMBL" id="KN823158">
    <property type="protein sequence ID" value="KIO20874.1"/>
    <property type="molecule type" value="Genomic_DNA"/>
</dbReference>
<dbReference type="STRING" id="1051891.A0A0C3QA15"/>
<dbReference type="AlphaFoldDB" id="A0A0C3QA15"/>
<evidence type="ECO:0000313" key="2">
    <source>
        <dbReference type="Proteomes" id="UP000054248"/>
    </source>
</evidence>
<organism evidence="1 2">
    <name type="scientific">Tulasnella calospora MUT 4182</name>
    <dbReference type="NCBI Taxonomy" id="1051891"/>
    <lineage>
        <taxon>Eukaryota</taxon>
        <taxon>Fungi</taxon>
        <taxon>Dikarya</taxon>
        <taxon>Basidiomycota</taxon>
        <taxon>Agaricomycotina</taxon>
        <taxon>Agaricomycetes</taxon>
        <taxon>Cantharellales</taxon>
        <taxon>Tulasnellaceae</taxon>
        <taxon>Tulasnella</taxon>
    </lineage>
</organism>
<gene>
    <name evidence="1" type="ORF">M407DRAFT_245674</name>
</gene>
<dbReference type="HOGENOM" id="CLU_000288_7_37_1"/>
<name>A0A0C3QA15_9AGAM</name>
<dbReference type="InterPro" id="IPR011990">
    <property type="entry name" value="TPR-like_helical_dom_sf"/>
</dbReference>